<comment type="caution">
    <text evidence="1">The sequence shown here is derived from an EMBL/GenBank/DDBJ whole genome shotgun (WGS) entry which is preliminary data.</text>
</comment>
<keyword evidence="2" id="KW-1185">Reference proteome</keyword>
<dbReference type="EMBL" id="JAJKFT010000010">
    <property type="protein sequence ID" value="MCC9632189.1"/>
    <property type="molecule type" value="Genomic_DNA"/>
</dbReference>
<dbReference type="RefSeq" id="WP_230225045.1">
    <property type="nucleotide sequence ID" value="NZ_JAJKFT010000010.1"/>
</dbReference>
<evidence type="ECO:0000313" key="2">
    <source>
        <dbReference type="Proteomes" id="UP001139103"/>
    </source>
</evidence>
<proteinExistence type="predicted"/>
<evidence type="ECO:0000313" key="1">
    <source>
        <dbReference type="EMBL" id="MCC9632189.1"/>
    </source>
</evidence>
<reference evidence="1" key="1">
    <citation type="submission" date="2021-11" db="EMBL/GenBank/DDBJ databases">
        <title>Genome sequence.</title>
        <authorList>
            <person name="Sun Q."/>
        </authorList>
    </citation>
    <scope>NUCLEOTIDE SEQUENCE</scope>
    <source>
        <strain evidence="1">JC732</strain>
    </source>
</reference>
<protein>
    <submittedName>
        <fullName evidence="1">Uncharacterized protein</fullName>
    </submittedName>
</protein>
<dbReference type="Proteomes" id="UP001139103">
    <property type="component" value="Unassembled WGS sequence"/>
</dbReference>
<sequence>MVAELSAKIATAAIPVVRRRLDDECRDMSDAEFRGFVRARAAQAIHAELDKIRGAERHLVIRHRERLFEASLALMLVSELLKPTAEQSRDYIRLAKAA</sequence>
<gene>
    <name evidence="1" type="ORF">LOC68_27655</name>
</gene>
<organism evidence="1 2">
    <name type="scientific">Blastopirellula sediminis</name>
    <dbReference type="NCBI Taxonomy" id="2894196"/>
    <lineage>
        <taxon>Bacteria</taxon>
        <taxon>Pseudomonadati</taxon>
        <taxon>Planctomycetota</taxon>
        <taxon>Planctomycetia</taxon>
        <taxon>Pirellulales</taxon>
        <taxon>Pirellulaceae</taxon>
        <taxon>Blastopirellula</taxon>
    </lineage>
</organism>
<accession>A0A9X1SMZ9</accession>
<dbReference type="AlphaFoldDB" id="A0A9X1SMZ9"/>
<name>A0A9X1SMZ9_9BACT</name>